<evidence type="ECO:0000313" key="7">
    <source>
        <dbReference type="Proteomes" id="UP000656881"/>
    </source>
</evidence>
<keyword evidence="3" id="KW-0238">DNA-binding</keyword>
<dbReference type="Pfam" id="PF03466">
    <property type="entry name" value="LysR_substrate"/>
    <property type="match status" value="1"/>
</dbReference>
<comment type="caution">
    <text evidence="6">The sequence shown here is derived from an EMBL/GenBank/DDBJ whole genome shotgun (WGS) entry which is preliminary data.</text>
</comment>
<protein>
    <submittedName>
        <fullName evidence="6">LysR family transcriptional regulator</fullName>
    </submittedName>
</protein>
<evidence type="ECO:0000256" key="3">
    <source>
        <dbReference type="ARBA" id="ARBA00023125"/>
    </source>
</evidence>
<comment type="similarity">
    <text evidence="1">Belongs to the LysR transcriptional regulatory family.</text>
</comment>
<dbReference type="PANTHER" id="PTHR30346">
    <property type="entry name" value="TRANSCRIPTIONAL DUAL REGULATOR HCAR-RELATED"/>
    <property type="match status" value="1"/>
</dbReference>
<dbReference type="EMBL" id="BMNG01000003">
    <property type="protein sequence ID" value="GGO38774.1"/>
    <property type="molecule type" value="Genomic_DNA"/>
</dbReference>
<evidence type="ECO:0000256" key="2">
    <source>
        <dbReference type="ARBA" id="ARBA00023015"/>
    </source>
</evidence>
<dbReference type="InterPro" id="IPR036388">
    <property type="entry name" value="WH-like_DNA-bd_sf"/>
</dbReference>
<dbReference type="PRINTS" id="PR00039">
    <property type="entry name" value="HTHLYSR"/>
</dbReference>
<keyword evidence="2" id="KW-0805">Transcription regulation</keyword>
<dbReference type="Gene3D" id="3.40.190.10">
    <property type="entry name" value="Periplasmic binding protein-like II"/>
    <property type="match status" value="2"/>
</dbReference>
<dbReference type="PANTHER" id="PTHR30346:SF0">
    <property type="entry name" value="HCA OPERON TRANSCRIPTIONAL ACTIVATOR HCAR"/>
    <property type="match status" value="1"/>
</dbReference>
<name>A0ABQ2LKW5_9ACTN</name>
<keyword evidence="4" id="KW-0804">Transcription</keyword>
<sequence length="297" mass="31648">MEIRQLRCFVAVAEELHFARAAARLGVAQPAVSHQLARLERELGLSLLTRSPRRVALTADGVRLLTEARAALAAVDRVRDVAEELATGRTGALRIGTSPGLGRRLAHGLATLRELAPDVELILVDGPARAHAAAVASGELRAALVRTAPPPRAGVHAVRLGEDPLSAVLPRTHPAAAAPAVRVRELADLRLRLPPRDGDPVLHDAVLARCADEEAAVARGRDVTSVDDAVLEIGTGTPAWTVVHGERTEVDRCASETYRGPRAAVRPFDPPLGVPVHMLLPIRWAATCRDALVDAFR</sequence>
<evidence type="ECO:0000256" key="4">
    <source>
        <dbReference type="ARBA" id="ARBA00023163"/>
    </source>
</evidence>
<keyword evidence="7" id="KW-1185">Reference proteome</keyword>
<dbReference type="InterPro" id="IPR036390">
    <property type="entry name" value="WH_DNA-bd_sf"/>
</dbReference>
<evidence type="ECO:0000259" key="5">
    <source>
        <dbReference type="PROSITE" id="PS50931"/>
    </source>
</evidence>
<dbReference type="SUPFAM" id="SSF53850">
    <property type="entry name" value="Periplasmic binding protein-like II"/>
    <property type="match status" value="1"/>
</dbReference>
<proteinExistence type="inferred from homology"/>
<evidence type="ECO:0000256" key="1">
    <source>
        <dbReference type="ARBA" id="ARBA00009437"/>
    </source>
</evidence>
<evidence type="ECO:0000313" key="6">
    <source>
        <dbReference type="EMBL" id="GGO38774.1"/>
    </source>
</evidence>
<reference evidence="7" key="1">
    <citation type="journal article" date="2019" name="Int. J. Syst. Evol. Microbiol.">
        <title>The Global Catalogue of Microorganisms (GCM) 10K type strain sequencing project: providing services to taxonomists for standard genome sequencing and annotation.</title>
        <authorList>
            <consortium name="The Broad Institute Genomics Platform"/>
            <consortium name="The Broad Institute Genome Sequencing Center for Infectious Disease"/>
            <person name="Wu L."/>
            <person name="Ma J."/>
        </authorList>
    </citation>
    <scope>NUCLEOTIDE SEQUENCE [LARGE SCALE GENOMIC DNA]</scope>
    <source>
        <strain evidence="7">CGMCC 4.7349</strain>
    </source>
</reference>
<dbReference type="RefSeq" id="WP_189173272.1">
    <property type="nucleotide sequence ID" value="NZ_BMNG01000003.1"/>
</dbReference>
<organism evidence="6 7">
    <name type="scientific">Streptomyces lasiicapitis</name>
    <dbReference type="NCBI Taxonomy" id="1923961"/>
    <lineage>
        <taxon>Bacteria</taxon>
        <taxon>Bacillati</taxon>
        <taxon>Actinomycetota</taxon>
        <taxon>Actinomycetes</taxon>
        <taxon>Kitasatosporales</taxon>
        <taxon>Streptomycetaceae</taxon>
        <taxon>Streptomyces</taxon>
    </lineage>
</organism>
<dbReference type="Pfam" id="PF00126">
    <property type="entry name" value="HTH_1"/>
    <property type="match status" value="1"/>
</dbReference>
<dbReference type="PROSITE" id="PS50931">
    <property type="entry name" value="HTH_LYSR"/>
    <property type="match status" value="1"/>
</dbReference>
<dbReference type="InterPro" id="IPR005119">
    <property type="entry name" value="LysR_subst-bd"/>
</dbReference>
<dbReference type="SUPFAM" id="SSF46785">
    <property type="entry name" value="Winged helix' DNA-binding domain"/>
    <property type="match status" value="1"/>
</dbReference>
<dbReference type="InterPro" id="IPR000847">
    <property type="entry name" value="LysR_HTH_N"/>
</dbReference>
<dbReference type="Gene3D" id="1.10.10.10">
    <property type="entry name" value="Winged helix-like DNA-binding domain superfamily/Winged helix DNA-binding domain"/>
    <property type="match status" value="1"/>
</dbReference>
<feature type="domain" description="HTH lysR-type" evidence="5">
    <location>
        <begin position="1"/>
        <end position="58"/>
    </location>
</feature>
<gene>
    <name evidence="6" type="ORF">GCM10012286_14380</name>
</gene>
<dbReference type="Proteomes" id="UP000656881">
    <property type="component" value="Unassembled WGS sequence"/>
</dbReference>
<accession>A0ABQ2LKW5</accession>